<protein>
    <submittedName>
        <fullName evidence="1">Uncharacterized protein</fullName>
    </submittedName>
</protein>
<keyword evidence="2" id="KW-1185">Reference proteome</keyword>
<reference evidence="1" key="2">
    <citation type="submission" date="2020-11" db="EMBL/GenBank/DDBJ databases">
        <authorList>
            <person name="McCartney M.A."/>
            <person name="Auch B."/>
            <person name="Kono T."/>
            <person name="Mallez S."/>
            <person name="Becker A."/>
            <person name="Gohl D.M."/>
            <person name="Silverstein K.A.T."/>
            <person name="Koren S."/>
            <person name="Bechman K.B."/>
            <person name="Herman A."/>
            <person name="Abrahante J.E."/>
            <person name="Garbe J."/>
        </authorList>
    </citation>
    <scope>NUCLEOTIDE SEQUENCE</scope>
    <source>
        <strain evidence="1">Duluth1</strain>
        <tissue evidence="1">Whole animal</tissue>
    </source>
</reference>
<reference evidence="1" key="1">
    <citation type="journal article" date="2019" name="bioRxiv">
        <title>The Genome of the Zebra Mussel, Dreissena polymorpha: A Resource for Invasive Species Research.</title>
        <authorList>
            <person name="McCartney M.A."/>
            <person name="Auch B."/>
            <person name="Kono T."/>
            <person name="Mallez S."/>
            <person name="Zhang Y."/>
            <person name="Obille A."/>
            <person name="Becker A."/>
            <person name="Abrahante J.E."/>
            <person name="Garbe J."/>
            <person name="Badalamenti J.P."/>
            <person name="Herman A."/>
            <person name="Mangelson H."/>
            <person name="Liachko I."/>
            <person name="Sullivan S."/>
            <person name="Sone E.D."/>
            <person name="Koren S."/>
            <person name="Silverstein K.A.T."/>
            <person name="Beckman K.B."/>
            <person name="Gohl D.M."/>
        </authorList>
    </citation>
    <scope>NUCLEOTIDE SEQUENCE</scope>
    <source>
        <strain evidence="1">Duluth1</strain>
        <tissue evidence="1">Whole animal</tissue>
    </source>
</reference>
<gene>
    <name evidence="1" type="ORF">DPMN_125688</name>
</gene>
<comment type="caution">
    <text evidence="1">The sequence shown here is derived from an EMBL/GenBank/DDBJ whole genome shotgun (WGS) entry which is preliminary data.</text>
</comment>
<dbReference type="Proteomes" id="UP000828390">
    <property type="component" value="Unassembled WGS sequence"/>
</dbReference>
<evidence type="ECO:0000313" key="2">
    <source>
        <dbReference type="Proteomes" id="UP000828390"/>
    </source>
</evidence>
<accession>A0A9D4JTA9</accession>
<sequence length="108" mass="12666">MLIPILLLPSSAGVHMLYQEEEAYSKQESLTRYIKFVCKMLLAGFLNTQFHARYILCSRRLGTGCLSISVKNYQSIAVCSFFWKKWAIKKHKWFPNHETFSTERDLLN</sequence>
<proteinExistence type="predicted"/>
<evidence type="ECO:0000313" key="1">
    <source>
        <dbReference type="EMBL" id="KAH3823865.1"/>
    </source>
</evidence>
<dbReference type="EMBL" id="JAIWYP010000005">
    <property type="protein sequence ID" value="KAH3823865.1"/>
    <property type="molecule type" value="Genomic_DNA"/>
</dbReference>
<name>A0A9D4JTA9_DREPO</name>
<organism evidence="1 2">
    <name type="scientific">Dreissena polymorpha</name>
    <name type="common">Zebra mussel</name>
    <name type="synonym">Mytilus polymorpha</name>
    <dbReference type="NCBI Taxonomy" id="45954"/>
    <lineage>
        <taxon>Eukaryota</taxon>
        <taxon>Metazoa</taxon>
        <taxon>Spiralia</taxon>
        <taxon>Lophotrochozoa</taxon>
        <taxon>Mollusca</taxon>
        <taxon>Bivalvia</taxon>
        <taxon>Autobranchia</taxon>
        <taxon>Heteroconchia</taxon>
        <taxon>Euheterodonta</taxon>
        <taxon>Imparidentia</taxon>
        <taxon>Neoheterodontei</taxon>
        <taxon>Myida</taxon>
        <taxon>Dreissenoidea</taxon>
        <taxon>Dreissenidae</taxon>
        <taxon>Dreissena</taxon>
    </lineage>
</organism>
<dbReference type="AlphaFoldDB" id="A0A9D4JTA9"/>